<evidence type="ECO:0000256" key="2">
    <source>
        <dbReference type="ARBA" id="ARBA00022741"/>
    </source>
</evidence>
<dbReference type="AlphaFoldDB" id="A0AAD5T2K5"/>
<feature type="domain" description="Lipoyl-binding" evidence="6">
    <location>
        <begin position="313"/>
        <end position="387"/>
    </location>
</feature>
<keyword evidence="2 5" id="KW-0547">Nucleotide-binding</keyword>
<comment type="caution">
    <text evidence="9">The sequence shown here is derived from an EMBL/GenBank/DDBJ whole genome shotgun (WGS) entry which is preliminary data.</text>
</comment>
<feature type="domain" description="ATP-grasp" evidence="7">
    <location>
        <begin position="5"/>
        <end position="64"/>
    </location>
</feature>
<dbReference type="SUPFAM" id="SSF56059">
    <property type="entry name" value="Glutathione synthetase ATP-binding domain-like"/>
    <property type="match status" value="1"/>
</dbReference>
<gene>
    <name evidence="9" type="ORF">HK100_011519</name>
</gene>
<dbReference type="Pfam" id="PF00364">
    <property type="entry name" value="Biotin_lipoyl"/>
    <property type="match status" value="1"/>
</dbReference>
<protein>
    <submittedName>
        <fullName evidence="9">Uncharacterized protein</fullName>
    </submittedName>
</protein>
<dbReference type="GO" id="GO:0005524">
    <property type="term" value="F:ATP binding"/>
    <property type="evidence" value="ECO:0007669"/>
    <property type="project" value="UniProtKB-UniRule"/>
</dbReference>
<dbReference type="InterPro" id="IPR005482">
    <property type="entry name" value="Biotin_COase_C"/>
</dbReference>
<evidence type="ECO:0000259" key="8">
    <source>
        <dbReference type="PROSITE" id="PS50979"/>
    </source>
</evidence>
<dbReference type="CDD" id="cd06850">
    <property type="entry name" value="biotinyl_domain"/>
    <property type="match status" value="1"/>
</dbReference>
<evidence type="ECO:0000259" key="6">
    <source>
        <dbReference type="PROSITE" id="PS50968"/>
    </source>
</evidence>
<dbReference type="PROSITE" id="PS50975">
    <property type="entry name" value="ATP_GRASP"/>
    <property type="match status" value="1"/>
</dbReference>
<dbReference type="PROSITE" id="PS00867">
    <property type="entry name" value="CPSASE_2"/>
    <property type="match status" value="1"/>
</dbReference>
<sequence length="387" mass="42989">MASSAVEIAKLINYVGAGTVEFIVDVSTGKYYFLEVNTRLQVEHPVTEAVTGLDLVAMQIWVAQGGSIKDFLSKHGGLTMKGHAIEVRIYAEDPANEFFPVIGTIGNWKVPSIDGVRSDSGIVQNSEITSYYDPLISKLTVYGSTRGEAIQKLLHTLRSTILFGLPANNISFLFNTISSNEFISGIYDTNIVSRLVKKVSETKPESVHVINGVICATVWEWNQRRTLRMQRPYRRIKSGFRNVPDKRQNAQYIFNEKIKFDVFYEVLKEGDKETEFDLIIDAGKNETASWKGVISLLSATNERSNNDKFENGHVRISIDGILTTPMPCRIISVNVQSGAEVKIGDSILTIESMKMETKIRATADGIVNIKVKEGEMIKAGEIVAIIS</sequence>
<dbReference type="InterPro" id="IPR011764">
    <property type="entry name" value="Biotin_carboxylation_dom"/>
</dbReference>
<name>A0AAD5T2K5_9FUNG</name>
<dbReference type="SMART" id="SM00878">
    <property type="entry name" value="Biotin_carb_C"/>
    <property type="match status" value="1"/>
</dbReference>
<dbReference type="PROSITE" id="PS50979">
    <property type="entry name" value="BC"/>
    <property type="match status" value="1"/>
</dbReference>
<keyword evidence="1" id="KW-0436">Ligase</keyword>
<dbReference type="Gene3D" id="3.30.470.20">
    <property type="entry name" value="ATP-grasp fold, B domain"/>
    <property type="match status" value="1"/>
</dbReference>
<keyword evidence="4" id="KW-0092">Biotin</keyword>
<dbReference type="InterPro" id="IPR011761">
    <property type="entry name" value="ATP-grasp"/>
</dbReference>
<dbReference type="InterPro" id="IPR011053">
    <property type="entry name" value="Single_hybrid_motif"/>
</dbReference>
<evidence type="ECO:0000256" key="3">
    <source>
        <dbReference type="ARBA" id="ARBA00022840"/>
    </source>
</evidence>
<keyword evidence="3 5" id="KW-0067">ATP-binding</keyword>
<dbReference type="SUPFAM" id="SSF51246">
    <property type="entry name" value="Rudiment single hybrid motif"/>
    <property type="match status" value="1"/>
</dbReference>
<accession>A0AAD5T2K5</accession>
<evidence type="ECO:0000256" key="5">
    <source>
        <dbReference type="PROSITE-ProRule" id="PRU00409"/>
    </source>
</evidence>
<evidence type="ECO:0000256" key="1">
    <source>
        <dbReference type="ARBA" id="ARBA00022598"/>
    </source>
</evidence>
<dbReference type="Pfam" id="PF02785">
    <property type="entry name" value="Biotin_carb_C"/>
    <property type="match status" value="1"/>
</dbReference>
<dbReference type="GO" id="GO:0016874">
    <property type="term" value="F:ligase activity"/>
    <property type="evidence" value="ECO:0007669"/>
    <property type="project" value="UniProtKB-KW"/>
</dbReference>
<evidence type="ECO:0000256" key="4">
    <source>
        <dbReference type="ARBA" id="ARBA00023267"/>
    </source>
</evidence>
<feature type="domain" description="Biotin carboxylation" evidence="8">
    <location>
        <begin position="1"/>
        <end position="197"/>
    </location>
</feature>
<dbReference type="InterPro" id="IPR005479">
    <property type="entry name" value="CPAse_ATP-bd"/>
</dbReference>
<dbReference type="PANTHER" id="PTHR18866:SF127">
    <property type="match status" value="1"/>
</dbReference>
<dbReference type="Gene3D" id="2.40.50.100">
    <property type="match status" value="1"/>
</dbReference>
<proteinExistence type="predicted"/>
<dbReference type="PANTHER" id="PTHR18866">
    <property type="entry name" value="CARBOXYLASE:PYRUVATE/ACETYL-COA/PROPIONYL-COA CARBOXYLASE"/>
    <property type="match status" value="1"/>
</dbReference>
<dbReference type="InterPro" id="IPR011054">
    <property type="entry name" value="Rudment_hybrid_motif"/>
</dbReference>
<dbReference type="SUPFAM" id="SSF51230">
    <property type="entry name" value="Single hybrid motif"/>
    <property type="match status" value="1"/>
</dbReference>
<dbReference type="EMBL" id="JADGJH010000721">
    <property type="protein sequence ID" value="KAJ3123696.1"/>
    <property type="molecule type" value="Genomic_DNA"/>
</dbReference>
<dbReference type="Proteomes" id="UP001211907">
    <property type="component" value="Unassembled WGS sequence"/>
</dbReference>
<dbReference type="InterPro" id="IPR050856">
    <property type="entry name" value="Biotin_carboxylase_complex"/>
</dbReference>
<dbReference type="InterPro" id="IPR000089">
    <property type="entry name" value="Biotin_lipoyl"/>
</dbReference>
<dbReference type="PROSITE" id="PS50968">
    <property type="entry name" value="BIOTINYL_LIPOYL"/>
    <property type="match status" value="1"/>
</dbReference>
<dbReference type="GO" id="GO:0046872">
    <property type="term" value="F:metal ion binding"/>
    <property type="evidence" value="ECO:0007669"/>
    <property type="project" value="InterPro"/>
</dbReference>
<evidence type="ECO:0000313" key="9">
    <source>
        <dbReference type="EMBL" id="KAJ3123696.1"/>
    </source>
</evidence>
<dbReference type="Pfam" id="PF02786">
    <property type="entry name" value="CPSase_L_D2"/>
    <property type="match status" value="1"/>
</dbReference>
<organism evidence="9 10">
    <name type="scientific">Physocladia obscura</name>
    <dbReference type="NCBI Taxonomy" id="109957"/>
    <lineage>
        <taxon>Eukaryota</taxon>
        <taxon>Fungi</taxon>
        <taxon>Fungi incertae sedis</taxon>
        <taxon>Chytridiomycota</taxon>
        <taxon>Chytridiomycota incertae sedis</taxon>
        <taxon>Chytridiomycetes</taxon>
        <taxon>Chytridiales</taxon>
        <taxon>Chytriomycetaceae</taxon>
        <taxon>Physocladia</taxon>
    </lineage>
</organism>
<evidence type="ECO:0000313" key="10">
    <source>
        <dbReference type="Proteomes" id="UP001211907"/>
    </source>
</evidence>
<evidence type="ECO:0000259" key="7">
    <source>
        <dbReference type="PROSITE" id="PS50975"/>
    </source>
</evidence>
<reference evidence="9" key="1">
    <citation type="submission" date="2020-05" db="EMBL/GenBank/DDBJ databases">
        <title>Phylogenomic resolution of chytrid fungi.</title>
        <authorList>
            <person name="Stajich J.E."/>
            <person name="Amses K."/>
            <person name="Simmons R."/>
            <person name="Seto K."/>
            <person name="Myers J."/>
            <person name="Bonds A."/>
            <person name="Quandt C.A."/>
            <person name="Barry K."/>
            <person name="Liu P."/>
            <person name="Grigoriev I."/>
            <person name="Longcore J.E."/>
            <person name="James T.Y."/>
        </authorList>
    </citation>
    <scope>NUCLEOTIDE SEQUENCE</scope>
    <source>
        <strain evidence="9">JEL0513</strain>
    </source>
</reference>
<keyword evidence="10" id="KW-1185">Reference proteome</keyword>